<name>A0ABY6GR67_9GAMM</name>
<dbReference type="PROSITE" id="PS51898">
    <property type="entry name" value="TYR_RECOMBINASE"/>
    <property type="match status" value="1"/>
</dbReference>
<evidence type="ECO:0000256" key="2">
    <source>
        <dbReference type="ARBA" id="ARBA00023172"/>
    </source>
</evidence>
<evidence type="ECO:0000313" key="4">
    <source>
        <dbReference type="EMBL" id="UYM15247.1"/>
    </source>
</evidence>
<dbReference type="Gene3D" id="1.10.443.10">
    <property type="entry name" value="Intergrase catalytic core"/>
    <property type="match status" value="1"/>
</dbReference>
<dbReference type="InterPro" id="IPR050090">
    <property type="entry name" value="Tyrosine_recombinase_XerCD"/>
</dbReference>
<dbReference type="CDD" id="cd00397">
    <property type="entry name" value="DNA_BRE_C"/>
    <property type="match status" value="1"/>
</dbReference>
<dbReference type="InterPro" id="IPR013762">
    <property type="entry name" value="Integrase-like_cat_sf"/>
</dbReference>
<dbReference type="PANTHER" id="PTHR30349:SF64">
    <property type="entry name" value="PROPHAGE INTEGRASE INTD-RELATED"/>
    <property type="match status" value="1"/>
</dbReference>
<evidence type="ECO:0000259" key="3">
    <source>
        <dbReference type="PROSITE" id="PS51898"/>
    </source>
</evidence>
<keyword evidence="5" id="KW-1185">Reference proteome</keyword>
<dbReference type="PANTHER" id="PTHR30349">
    <property type="entry name" value="PHAGE INTEGRASE-RELATED"/>
    <property type="match status" value="1"/>
</dbReference>
<accession>A0ABY6GR67</accession>
<sequence>MATLVEDNTGIKSKIPVLLTEQGELTALTDYLLYAEQEGRSKSWMNQVIQATQRFLEYLEANVDCFSEPIKLFQTFVKRLCSGTIGHDGLDSSHLYWLPVSVNTSRQWINALTQFTDWLVQQNQTEPINPLVEANTHQKRINYAAWFRKNQHDFLVHIKNRSIHLTLQQARFIRGRQPHPRVDSDAVAFSEADFPKFFSDGIGGSQDSKVSLRDQLILILMHGGGLRVSEALSLWITDVFEDPFDQQRAMVRIYHPEDGKAPLNWKGQHGETNRSAYLLQNYGLIPRNREQGTQYLGWKAKTVDHKENYLQVHWFPSDYGRLFMKLWRDYLYVLTGIQRHHPYAFIAFRKGVQGNPYTQAAFNDSYQKGLQRIGIQPSKTTGYCPHGHRHAYGRRLRKAEVNPVMIKKCLHHASIHSQAVYTAPSLEEVSRLLDQASECLNLDSQSSSTNTDWKTLMTTGFSDIDPDGLFSGQSPILG</sequence>
<evidence type="ECO:0000313" key="5">
    <source>
        <dbReference type="Proteomes" id="UP001163255"/>
    </source>
</evidence>
<dbReference type="RefSeq" id="WP_262597165.1">
    <property type="nucleotide sequence ID" value="NZ_CP103300.1"/>
</dbReference>
<keyword evidence="2" id="KW-0233">DNA recombination</keyword>
<dbReference type="EMBL" id="CP103300">
    <property type="protein sequence ID" value="UYM15247.1"/>
    <property type="molecule type" value="Genomic_DNA"/>
</dbReference>
<proteinExistence type="predicted"/>
<gene>
    <name evidence="4" type="primary">gmtY</name>
    <name evidence="4" type="ORF">NX720_20665</name>
</gene>
<dbReference type="NCBIfam" id="NF040693">
    <property type="entry name" value="recomb_GmtY"/>
    <property type="match status" value="1"/>
</dbReference>
<keyword evidence="1" id="KW-0229">DNA integration</keyword>
<dbReference type="Proteomes" id="UP001163255">
    <property type="component" value="Chromosome"/>
</dbReference>
<dbReference type="InterPro" id="IPR011010">
    <property type="entry name" value="DNA_brk_join_enz"/>
</dbReference>
<protein>
    <submittedName>
        <fullName evidence="4">Gamma-mobile-trio recombinase GmtY</fullName>
    </submittedName>
</protein>
<organism evidence="4 5">
    <name type="scientific">Endozoicomonas euniceicola</name>
    <dbReference type="NCBI Taxonomy" id="1234143"/>
    <lineage>
        <taxon>Bacteria</taxon>
        <taxon>Pseudomonadati</taxon>
        <taxon>Pseudomonadota</taxon>
        <taxon>Gammaproteobacteria</taxon>
        <taxon>Oceanospirillales</taxon>
        <taxon>Endozoicomonadaceae</taxon>
        <taxon>Endozoicomonas</taxon>
    </lineage>
</organism>
<dbReference type="SUPFAM" id="SSF56349">
    <property type="entry name" value="DNA breaking-rejoining enzymes"/>
    <property type="match status" value="1"/>
</dbReference>
<dbReference type="InterPro" id="IPR002104">
    <property type="entry name" value="Integrase_catalytic"/>
</dbReference>
<evidence type="ECO:0000256" key="1">
    <source>
        <dbReference type="ARBA" id="ARBA00022908"/>
    </source>
</evidence>
<reference evidence="4" key="1">
    <citation type="submission" date="2022-10" db="EMBL/GenBank/DDBJ databases">
        <title>Completed Genome Sequence of two octocoral isolated bacterium, Endozoicomonas euniceicola EF212T and Endozoicomonas gorgoniicola PS125T.</title>
        <authorList>
            <person name="Chiou Y.-J."/>
            <person name="Chen Y.-H."/>
        </authorList>
    </citation>
    <scope>NUCLEOTIDE SEQUENCE</scope>
    <source>
        <strain evidence="4">EF212</strain>
    </source>
</reference>
<feature type="domain" description="Tyr recombinase" evidence="3">
    <location>
        <begin position="184"/>
        <end position="434"/>
    </location>
</feature>